<evidence type="ECO:0000259" key="6">
    <source>
        <dbReference type="SMART" id="SM00382"/>
    </source>
</evidence>
<protein>
    <recommendedName>
        <fullName evidence="4">AAA ATPase forming ring-shaped complexes</fullName>
        <shortName evidence="4">ARC</shortName>
    </recommendedName>
</protein>
<dbReference type="Pfam" id="PF17758">
    <property type="entry name" value="Prot_ATP_ID_OB_N"/>
    <property type="match status" value="1"/>
</dbReference>
<dbReference type="GO" id="GO:0005524">
    <property type="term" value="F:ATP binding"/>
    <property type="evidence" value="ECO:0007669"/>
    <property type="project" value="UniProtKB-UniRule"/>
</dbReference>
<feature type="binding site" evidence="4">
    <location>
        <begin position="289"/>
        <end position="294"/>
    </location>
    <ligand>
        <name>ATP</name>
        <dbReference type="ChEBI" id="CHEBI:30616"/>
    </ligand>
</feature>
<proteinExistence type="inferred from homology"/>
<comment type="subunit">
    <text evidence="4">Homohexamer. Assembles into a hexameric ring structure.</text>
</comment>
<dbReference type="PANTHER" id="PTHR23077:SF144">
    <property type="entry name" value="PROTEASOME-ASSOCIATED ATPASE"/>
    <property type="match status" value="1"/>
</dbReference>
<evidence type="ECO:0000256" key="3">
    <source>
        <dbReference type="ARBA" id="ARBA00023054"/>
    </source>
</evidence>
<keyword evidence="7" id="KW-0647">Proteasome</keyword>
<dbReference type="PROSITE" id="PS00674">
    <property type="entry name" value="AAA"/>
    <property type="match status" value="1"/>
</dbReference>
<keyword evidence="8" id="KW-1185">Reference proteome</keyword>
<dbReference type="SMART" id="SM00382">
    <property type="entry name" value="AAA"/>
    <property type="match status" value="1"/>
</dbReference>
<name>A0A5E3ZUN7_9ACTN</name>
<dbReference type="InterPro" id="IPR032501">
    <property type="entry name" value="Prot_ATP_ID_OB_2nd"/>
</dbReference>
<dbReference type="Gene3D" id="3.40.50.300">
    <property type="entry name" value="P-loop containing nucleotide triphosphate hydrolases"/>
    <property type="match status" value="1"/>
</dbReference>
<dbReference type="InterPro" id="IPR003959">
    <property type="entry name" value="ATPase_AAA_core"/>
</dbReference>
<evidence type="ECO:0000256" key="4">
    <source>
        <dbReference type="HAMAP-Rule" id="MF_02112"/>
    </source>
</evidence>
<dbReference type="Pfam" id="PF16450">
    <property type="entry name" value="Prot_ATP_ID_OB_C"/>
    <property type="match status" value="1"/>
</dbReference>
<dbReference type="SUPFAM" id="SSF52540">
    <property type="entry name" value="P-loop containing nucleoside triphosphate hydrolases"/>
    <property type="match status" value="1"/>
</dbReference>
<dbReference type="InterPro" id="IPR041626">
    <property type="entry name" value="Prot_ATP_ID_OB_N"/>
</dbReference>
<feature type="domain" description="AAA+ ATPase" evidence="6">
    <location>
        <begin position="278"/>
        <end position="441"/>
    </location>
</feature>
<dbReference type="EMBL" id="LR584267">
    <property type="protein sequence ID" value="VHN99441.1"/>
    <property type="molecule type" value="Genomic_DNA"/>
</dbReference>
<keyword evidence="1 4" id="KW-0547">Nucleotide-binding</keyword>
<dbReference type="GO" id="GO:0016887">
    <property type="term" value="F:ATP hydrolysis activity"/>
    <property type="evidence" value="ECO:0007669"/>
    <property type="project" value="UniProtKB-UniRule"/>
</dbReference>
<feature type="coiled-coil region" evidence="4">
    <location>
        <begin position="49"/>
        <end position="90"/>
    </location>
</feature>
<keyword evidence="3 4" id="KW-0175">Coiled coil</keyword>
<keyword evidence="2 4" id="KW-0067">ATP-binding</keyword>
<dbReference type="InterPro" id="IPR027417">
    <property type="entry name" value="P-loop_NTPase"/>
</dbReference>
<dbReference type="GO" id="GO:0000502">
    <property type="term" value="C:proteasome complex"/>
    <property type="evidence" value="ECO:0007669"/>
    <property type="project" value="UniProtKB-KW"/>
</dbReference>
<dbReference type="Proteomes" id="UP000324288">
    <property type="component" value="Chromosome"/>
</dbReference>
<evidence type="ECO:0000313" key="8">
    <source>
        <dbReference type="Proteomes" id="UP000324288"/>
    </source>
</evidence>
<dbReference type="InterPro" id="IPR003593">
    <property type="entry name" value="AAA+_ATPase"/>
</dbReference>
<evidence type="ECO:0000256" key="5">
    <source>
        <dbReference type="RuleBase" id="RU003651"/>
    </source>
</evidence>
<dbReference type="AlphaFoldDB" id="A0A5E3ZUN7"/>
<dbReference type="InterPro" id="IPR022482">
    <property type="entry name" value="Proteasome_ATPase"/>
</dbReference>
<organism evidence="7 8">
    <name type="scientific">Lawsonella clevelandensis</name>
    <dbReference type="NCBI Taxonomy" id="1528099"/>
    <lineage>
        <taxon>Bacteria</taxon>
        <taxon>Bacillati</taxon>
        <taxon>Actinomycetota</taxon>
        <taxon>Actinomycetes</taxon>
        <taxon>Mycobacteriales</taxon>
        <taxon>Lawsonellaceae</taxon>
        <taxon>Lawsonella</taxon>
    </lineage>
</organism>
<sequence length="595" mass="66171">MAQNLFPLGEKHGAPKVFWATLEALMLSPLRVVTVTTNNLFHCTIMTEVDDLKTKLHSLETRNIKLAELLKASREQINELKEELDSLSSPPTAFGVVLNPRLLDNMDLDNKTAMSIDVFTSNRPMRVSLSPNIKITDIHVGTTVRLNDALIAVEIVDTPAAGQIFKVQEMVNDTHALVANHTNEERVVMLAQSLVNGVETEQGVRKVRIGDSLIVDERMNVALHHVERGEVEQLILEEVPNVAYSDIGGLAPQIQQIKDSVELPFLHRDLYAEYDLRPPKGVLLYGPPGCGKTLIAKAVANSLAQQIAERQAAMAGEEQPRKMRAESFFLNVKGPELLNKYVGETERQIRLIFQQARDKANDGTPMIIFFDEMDAVFRTRGSGISSDMENTVVPQLLAEIDGVESLENVIVIGATNREDMIDPAILRPGRLDVKICIHRPDEDGARDILAKYLNRAVPLSAATIAELGGGDTDVAYQELINRTVARMYAPIPENEFIEVTYRDRSTEILYFKDFVSGAMLHNIVDRAKKSAIKAKLEGKPAGITEQFMLDAVALEYSQNEDLPNANRPDEWARVSGKRGERIIDIRLLSQSSARE</sequence>
<dbReference type="Pfam" id="PF00004">
    <property type="entry name" value="AAA"/>
    <property type="match status" value="1"/>
</dbReference>
<dbReference type="GO" id="GO:0010498">
    <property type="term" value="P:proteasomal protein catabolic process"/>
    <property type="evidence" value="ECO:0007669"/>
    <property type="project" value="InterPro"/>
</dbReference>
<evidence type="ECO:0000256" key="2">
    <source>
        <dbReference type="ARBA" id="ARBA00022840"/>
    </source>
</evidence>
<dbReference type="InterPro" id="IPR003960">
    <property type="entry name" value="ATPase_AAA_CS"/>
</dbReference>
<dbReference type="InterPro" id="IPR012340">
    <property type="entry name" value="NA-bd_OB-fold"/>
</dbReference>
<dbReference type="HAMAP" id="MF_02112">
    <property type="entry name" value="ARC_ATPase"/>
    <property type="match status" value="1"/>
</dbReference>
<dbReference type="Gene3D" id="1.10.8.60">
    <property type="match status" value="1"/>
</dbReference>
<dbReference type="Gene3D" id="1.20.5.170">
    <property type="match status" value="1"/>
</dbReference>
<dbReference type="Gene3D" id="2.40.50.140">
    <property type="entry name" value="Nucleic acid-binding proteins"/>
    <property type="match status" value="2"/>
</dbReference>
<reference evidence="7 8" key="1">
    <citation type="submission" date="2019-04" db="EMBL/GenBank/DDBJ databases">
        <authorList>
            <person name="Seth-Smith MB H."/>
            <person name="Seth-Smith H."/>
        </authorList>
    </citation>
    <scope>NUCLEOTIDE SEQUENCE [LARGE SCALE GENOMIC DNA]</scope>
    <source>
        <strain evidence="7">USB-603019</strain>
    </source>
</reference>
<evidence type="ECO:0000313" key="7">
    <source>
        <dbReference type="EMBL" id="VHN99441.1"/>
    </source>
</evidence>
<dbReference type="PANTHER" id="PTHR23077">
    <property type="entry name" value="AAA-FAMILY ATPASE"/>
    <property type="match status" value="1"/>
</dbReference>
<evidence type="ECO:0000256" key="1">
    <source>
        <dbReference type="ARBA" id="ARBA00022741"/>
    </source>
</evidence>
<comment type="similarity">
    <text evidence="4 5">Belongs to the AAA ATPase family.</text>
</comment>
<gene>
    <name evidence="7" type="primary">mpa</name>
    <name evidence="4" type="synonym">arc</name>
    <name evidence="7" type="ORF">LC603019_00031</name>
</gene>
<dbReference type="FunFam" id="3.40.50.300:FF:001025">
    <property type="entry name" value="ATPase family, AAA domain-containing 2B"/>
    <property type="match status" value="1"/>
</dbReference>
<dbReference type="GO" id="GO:0019941">
    <property type="term" value="P:modification-dependent protein catabolic process"/>
    <property type="evidence" value="ECO:0007669"/>
    <property type="project" value="InterPro"/>
</dbReference>
<accession>A0A5E3ZUN7</accession>
<dbReference type="InterPro" id="IPR050168">
    <property type="entry name" value="AAA_ATPase_domain"/>
</dbReference>
<dbReference type="NCBIfam" id="TIGR03689">
    <property type="entry name" value="pup_AAA"/>
    <property type="match status" value="1"/>
</dbReference>